<evidence type="ECO:0000256" key="6">
    <source>
        <dbReference type="SAM" id="Coils"/>
    </source>
</evidence>
<evidence type="ECO:0000313" key="8">
    <source>
        <dbReference type="EMBL" id="NMQ19755.1"/>
    </source>
</evidence>
<dbReference type="Gene3D" id="3.30.390.60">
    <property type="entry name" value="Heat-inducible transcription repressor hrca homolog, domain 3"/>
    <property type="match status" value="1"/>
</dbReference>
<dbReference type="InterPro" id="IPR029016">
    <property type="entry name" value="GAF-like_dom_sf"/>
</dbReference>
<comment type="caution">
    <text evidence="8">The sequence shown here is derived from an EMBL/GenBank/DDBJ whole genome shotgun (WGS) entry which is preliminary data.</text>
</comment>
<name>A0ABX1TPB1_9GAMM</name>
<dbReference type="Gene3D" id="3.30.450.40">
    <property type="match status" value="1"/>
</dbReference>
<dbReference type="InterPro" id="IPR023120">
    <property type="entry name" value="WHTH_transcript_rep_HrcA_IDD"/>
</dbReference>
<comment type="function">
    <text evidence="5">Negative regulator of class I heat shock genes (grpE-dnaK-dnaJ and groELS operons). Prevents heat-shock induction of these operons.</text>
</comment>
<sequence length="356" mass="39816">MQISDPTPAGHPALNERTQHLLKFLVERYIRDGQPVGSRTLSRDAGLDLSSATVRNVMADLEELGYLRAPHTSAGRVPTARGYRFFIDTLLRVKPLDSREIEVLRRRIDQPTQSGTELARSVSDLLSGVTRLAGIVMLPRRQTMTLRQVEFLPLSEHRVLAILVLNGQEVQNRIIQTRRPYDAAELQRAANYLNAQFGGRDIQQVRKTLLDELRETRDHLDRLMQTVMEMAEQTFETAPESDDYVVAGQTHLMQYADLSDLDKLRQLFEAFNQKSDLLHLFDQCLHAGGVQIFVGEESGCGVLEGCSVVTAPYGSGDQVLGVLGIIGPTRMAYDRVIPVVDVTARLLAEVLDGQRD</sequence>
<keyword evidence="2 5" id="KW-0805">Transcription regulation</keyword>
<feature type="coiled-coil region" evidence="6">
    <location>
        <begin position="206"/>
        <end position="233"/>
    </location>
</feature>
<dbReference type="InterPro" id="IPR036390">
    <property type="entry name" value="WH_DNA-bd_sf"/>
</dbReference>
<keyword evidence="3 5" id="KW-0346">Stress response</keyword>
<dbReference type="Gene3D" id="1.10.10.10">
    <property type="entry name" value="Winged helix-like DNA-binding domain superfamily/Winged helix DNA-binding domain"/>
    <property type="match status" value="1"/>
</dbReference>
<dbReference type="Proteomes" id="UP000760480">
    <property type="component" value="Unassembled WGS sequence"/>
</dbReference>
<dbReference type="EMBL" id="SPMZ01000031">
    <property type="protein sequence ID" value="NMQ19755.1"/>
    <property type="molecule type" value="Genomic_DNA"/>
</dbReference>
<evidence type="ECO:0000256" key="4">
    <source>
        <dbReference type="ARBA" id="ARBA00023163"/>
    </source>
</evidence>
<protein>
    <recommendedName>
        <fullName evidence="5">Heat-inducible transcription repressor HrcA</fullName>
    </recommendedName>
</protein>
<dbReference type="PANTHER" id="PTHR34824:SF1">
    <property type="entry name" value="HEAT-INDUCIBLE TRANSCRIPTION REPRESSOR HRCA"/>
    <property type="match status" value="1"/>
</dbReference>
<keyword evidence="6" id="KW-0175">Coiled coil</keyword>
<accession>A0ABX1TPB1</accession>
<dbReference type="PIRSF" id="PIRSF005485">
    <property type="entry name" value="HrcA"/>
    <property type="match status" value="1"/>
</dbReference>
<dbReference type="PANTHER" id="PTHR34824">
    <property type="entry name" value="HEAT-INDUCIBLE TRANSCRIPTION REPRESSOR HRCA"/>
    <property type="match status" value="1"/>
</dbReference>
<dbReference type="InterPro" id="IPR036388">
    <property type="entry name" value="WH-like_DNA-bd_sf"/>
</dbReference>
<dbReference type="HAMAP" id="MF_00081">
    <property type="entry name" value="HrcA"/>
    <property type="match status" value="1"/>
</dbReference>
<comment type="similarity">
    <text evidence="5">Belongs to the HrcA family.</text>
</comment>
<feature type="domain" description="Heat-inducible transcription repressor HrcA C-terminal" evidence="7">
    <location>
        <begin position="118"/>
        <end position="337"/>
    </location>
</feature>
<organism evidence="8 9">
    <name type="scientific">Candidatus Competibacter phosphatis</name>
    <dbReference type="NCBI Taxonomy" id="221280"/>
    <lineage>
        <taxon>Bacteria</taxon>
        <taxon>Pseudomonadati</taxon>
        <taxon>Pseudomonadota</taxon>
        <taxon>Gammaproteobacteria</taxon>
        <taxon>Candidatus Competibacteraceae</taxon>
        <taxon>Candidatus Competibacter</taxon>
    </lineage>
</organism>
<evidence type="ECO:0000259" key="7">
    <source>
        <dbReference type="Pfam" id="PF01628"/>
    </source>
</evidence>
<evidence type="ECO:0000313" key="9">
    <source>
        <dbReference type="Proteomes" id="UP000760480"/>
    </source>
</evidence>
<dbReference type="NCBIfam" id="TIGR00331">
    <property type="entry name" value="hrcA"/>
    <property type="match status" value="1"/>
</dbReference>
<dbReference type="InterPro" id="IPR002571">
    <property type="entry name" value="HrcA"/>
</dbReference>
<keyword evidence="4 5" id="KW-0804">Transcription</keyword>
<dbReference type="InterPro" id="IPR021153">
    <property type="entry name" value="HrcA_C"/>
</dbReference>
<evidence type="ECO:0000256" key="1">
    <source>
        <dbReference type="ARBA" id="ARBA00022491"/>
    </source>
</evidence>
<proteinExistence type="inferred from homology"/>
<gene>
    <name evidence="5 8" type="primary">hrcA</name>
    <name evidence="8" type="ORF">E4P82_11415</name>
</gene>
<dbReference type="SUPFAM" id="SSF55781">
    <property type="entry name" value="GAF domain-like"/>
    <property type="match status" value="1"/>
</dbReference>
<dbReference type="Pfam" id="PF01628">
    <property type="entry name" value="HrcA"/>
    <property type="match status" value="1"/>
</dbReference>
<evidence type="ECO:0000256" key="3">
    <source>
        <dbReference type="ARBA" id="ARBA00023016"/>
    </source>
</evidence>
<dbReference type="RefSeq" id="WP_169249015.1">
    <property type="nucleotide sequence ID" value="NZ_SPMZ01000031.1"/>
</dbReference>
<reference evidence="8 9" key="1">
    <citation type="submission" date="2019-03" db="EMBL/GenBank/DDBJ databases">
        <title>Metabolic reconstructions from genomes of highly enriched 'Candidatus Accumulibacter' and 'Candidatus Competibacter' bioreactor populations.</title>
        <authorList>
            <person name="Annavajhala M.K."/>
            <person name="Welles L."/>
            <person name="Abbas B."/>
            <person name="Sorokin D."/>
            <person name="Park H."/>
            <person name="Van Loosdrecht M."/>
            <person name="Chandran K."/>
        </authorList>
    </citation>
    <scope>NUCLEOTIDE SEQUENCE [LARGE SCALE GENOMIC DNA]</scope>
    <source>
        <strain evidence="8 9">SBR_G</strain>
    </source>
</reference>
<evidence type="ECO:0000256" key="2">
    <source>
        <dbReference type="ARBA" id="ARBA00023015"/>
    </source>
</evidence>
<evidence type="ECO:0000256" key="5">
    <source>
        <dbReference type="HAMAP-Rule" id="MF_00081"/>
    </source>
</evidence>
<keyword evidence="1 5" id="KW-0678">Repressor</keyword>
<dbReference type="SUPFAM" id="SSF46785">
    <property type="entry name" value="Winged helix' DNA-binding domain"/>
    <property type="match status" value="1"/>
</dbReference>
<keyword evidence="9" id="KW-1185">Reference proteome</keyword>